<feature type="compositionally biased region" description="Basic and acidic residues" evidence="1">
    <location>
        <begin position="47"/>
        <end position="71"/>
    </location>
</feature>
<dbReference type="OrthoDB" id="197676at2759"/>
<evidence type="ECO:0000313" key="2">
    <source>
        <dbReference type="EMBL" id="KAA8644589.1"/>
    </source>
</evidence>
<dbReference type="EMBL" id="QUQM01000006">
    <property type="protein sequence ID" value="KAA8644589.1"/>
    <property type="molecule type" value="Genomic_DNA"/>
</dbReference>
<feature type="compositionally biased region" description="Polar residues" evidence="1">
    <location>
        <begin position="12"/>
        <end position="27"/>
    </location>
</feature>
<proteinExistence type="predicted"/>
<dbReference type="GeneID" id="54331497"/>
<dbReference type="VEuPathDB" id="FungiDB:EYZ11_001460"/>
<feature type="region of interest" description="Disordered" evidence="1">
    <location>
        <begin position="1"/>
        <end position="71"/>
    </location>
</feature>
<comment type="caution">
    <text evidence="2">The sequence shown here is derived from an EMBL/GenBank/DDBJ whole genome shotgun (WGS) entry which is preliminary data.</text>
</comment>
<evidence type="ECO:0000256" key="1">
    <source>
        <dbReference type="SAM" id="MobiDB-lite"/>
    </source>
</evidence>
<sequence length="71" mass="7559">MPHFTNEPEPSPTTLSGSETAIETSSAVHPPVSGGAGAAPDSSEGALSKEEVNRLYEERMEEDRTDNICIK</sequence>
<dbReference type="AlphaFoldDB" id="A0A5M9MJJ6"/>
<name>A0A5M9MJJ6_9EURO</name>
<organism evidence="2 3">
    <name type="scientific">Aspergillus tanneri</name>
    <dbReference type="NCBI Taxonomy" id="1220188"/>
    <lineage>
        <taxon>Eukaryota</taxon>
        <taxon>Fungi</taxon>
        <taxon>Dikarya</taxon>
        <taxon>Ascomycota</taxon>
        <taxon>Pezizomycotina</taxon>
        <taxon>Eurotiomycetes</taxon>
        <taxon>Eurotiomycetidae</taxon>
        <taxon>Eurotiales</taxon>
        <taxon>Aspergillaceae</taxon>
        <taxon>Aspergillus</taxon>
        <taxon>Aspergillus subgen. Circumdati</taxon>
    </lineage>
</organism>
<evidence type="ECO:0000313" key="3">
    <source>
        <dbReference type="Proteomes" id="UP000324241"/>
    </source>
</evidence>
<dbReference type="RefSeq" id="XP_033423950.1">
    <property type="nucleotide sequence ID" value="XM_033573398.1"/>
</dbReference>
<dbReference type="Proteomes" id="UP000324241">
    <property type="component" value="Unassembled WGS sequence"/>
</dbReference>
<reference evidence="2 3" key="1">
    <citation type="submission" date="2019-08" db="EMBL/GenBank/DDBJ databases">
        <title>The genome sequence of a newly discovered highly antifungal drug resistant Aspergillus species, Aspergillus tanneri NIH 1004.</title>
        <authorList>
            <person name="Mounaud S."/>
            <person name="Singh I."/>
            <person name="Joardar V."/>
            <person name="Pakala S."/>
            <person name="Pakala S."/>
            <person name="Venepally P."/>
            <person name="Chung J.K."/>
            <person name="Losada L."/>
            <person name="Nierman W.C."/>
        </authorList>
    </citation>
    <scope>NUCLEOTIDE SEQUENCE [LARGE SCALE GENOMIC DNA]</scope>
    <source>
        <strain evidence="2 3">NIH1004</strain>
    </source>
</reference>
<gene>
    <name evidence="2" type="ORF">ATNIH1004_008795</name>
</gene>
<protein>
    <submittedName>
        <fullName evidence="2">Uncharacterized protein</fullName>
    </submittedName>
</protein>
<accession>A0A5M9MJJ6</accession>